<proteinExistence type="predicted"/>
<dbReference type="EMBL" id="FOZZ01000016">
    <property type="protein sequence ID" value="SFT15719.1"/>
    <property type="molecule type" value="Genomic_DNA"/>
</dbReference>
<sequence>MWGNGLKLIADELKAYPEIEFKWFERGGLQFQVQFISKEYIAQQELQQESTGPTLYSKVLNIIADTSLSRKELSIALKQRSISGQLNITSMLYDKIG</sequence>
<dbReference type="STRING" id="683125.SAMN05660206_11616"/>
<reference evidence="1 2" key="1">
    <citation type="submission" date="2016-10" db="EMBL/GenBank/DDBJ databases">
        <authorList>
            <person name="de Groot N.N."/>
        </authorList>
    </citation>
    <scope>NUCLEOTIDE SEQUENCE [LARGE SCALE GENOMIC DNA]</scope>
    <source>
        <strain evidence="1 2">DSM 22789</strain>
    </source>
</reference>
<dbReference type="AlphaFoldDB" id="A0A1I6VPY8"/>
<dbReference type="Proteomes" id="UP000198785">
    <property type="component" value="Unassembled WGS sequence"/>
</dbReference>
<keyword evidence="2" id="KW-1185">Reference proteome</keyword>
<organism evidence="1 2">
    <name type="scientific">Sphingobacterium wenxiniae</name>
    <dbReference type="NCBI Taxonomy" id="683125"/>
    <lineage>
        <taxon>Bacteria</taxon>
        <taxon>Pseudomonadati</taxon>
        <taxon>Bacteroidota</taxon>
        <taxon>Sphingobacteriia</taxon>
        <taxon>Sphingobacteriales</taxon>
        <taxon>Sphingobacteriaceae</taxon>
        <taxon>Sphingobacterium</taxon>
    </lineage>
</organism>
<protein>
    <submittedName>
        <fullName evidence="1">Uncharacterized protein</fullName>
    </submittedName>
</protein>
<gene>
    <name evidence="1" type="ORF">SAMN05660206_11616</name>
</gene>
<evidence type="ECO:0000313" key="1">
    <source>
        <dbReference type="EMBL" id="SFT15719.1"/>
    </source>
</evidence>
<name>A0A1I6VPY8_9SPHI</name>
<accession>A0A1I6VPY8</accession>
<evidence type="ECO:0000313" key="2">
    <source>
        <dbReference type="Proteomes" id="UP000198785"/>
    </source>
</evidence>